<dbReference type="CDD" id="cd00030">
    <property type="entry name" value="C2"/>
    <property type="match status" value="1"/>
</dbReference>
<dbReference type="InterPro" id="IPR001680">
    <property type="entry name" value="WD40_rpt"/>
</dbReference>
<dbReference type="SUPFAM" id="SSF49562">
    <property type="entry name" value="C2 domain (Calcium/lipid-binding domain, CaLB)"/>
    <property type="match status" value="1"/>
</dbReference>
<evidence type="ECO:0000256" key="1">
    <source>
        <dbReference type="ARBA" id="ARBA00022574"/>
    </source>
</evidence>
<dbReference type="InterPro" id="IPR002048">
    <property type="entry name" value="EF_hand_dom"/>
</dbReference>
<dbReference type="GO" id="GO:0043226">
    <property type="term" value="C:organelle"/>
    <property type="evidence" value="ECO:0007669"/>
    <property type="project" value="UniProtKB-ARBA"/>
</dbReference>
<feature type="repeat" description="WD" evidence="4">
    <location>
        <begin position="363"/>
        <end position="404"/>
    </location>
</feature>
<dbReference type="InterPro" id="IPR000008">
    <property type="entry name" value="C2_dom"/>
</dbReference>
<keyword evidence="3" id="KW-0106">Calcium</keyword>
<keyword evidence="2" id="KW-0677">Repeat</keyword>
<dbReference type="Gene3D" id="1.10.238.10">
    <property type="entry name" value="EF-hand"/>
    <property type="match status" value="2"/>
</dbReference>
<dbReference type="Pfam" id="PF13499">
    <property type="entry name" value="EF-hand_7"/>
    <property type="match status" value="2"/>
</dbReference>
<dbReference type="SUPFAM" id="SSF47473">
    <property type="entry name" value="EF-hand"/>
    <property type="match status" value="1"/>
</dbReference>
<dbReference type="InterPro" id="IPR011992">
    <property type="entry name" value="EF-hand-dom_pair"/>
</dbReference>
<accession>A0A7S4L2N3</accession>
<dbReference type="InterPro" id="IPR036322">
    <property type="entry name" value="WD40_repeat_dom_sf"/>
</dbReference>
<dbReference type="InterPro" id="IPR018247">
    <property type="entry name" value="EF_Hand_1_Ca_BS"/>
</dbReference>
<dbReference type="PANTHER" id="PTHR19848:SF8">
    <property type="entry name" value="F-BOX AND WD REPEAT DOMAIN CONTAINING 7"/>
    <property type="match status" value="1"/>
</dbReference>
<feature type="domain" description="EF-hand" evidence="6">
    <location>
        <begin position="118"/>
        <end position="153"/>
    </location>
</feature>
<dbReference type="SMART" id="SM00054">
    <property type="entry name" value="EFh"/>
    <property type="match status" value="4"/>
</dbReference>
<dbReference type="EMBL" id="HBKN01028725">
    <property type="protein sequence ID" value="CAE2312586.1"/>
    <property type="molecule type" value="Transcribed_RNA"/>
</dbReference>
<feature type="repeat" description="WD" evidence="4">
    <location>
        <begin position="405"/>
        <end position="437"/>
    </location>
</feature>
<organism evidence="7">
    <name type="scientific">Guillardia theta</name>
    <name type="common">Cryptophyte</name>
    <name type="synonym">Cryptomonas phi</name>
    <dbReference type="NCBI Taxonomy" id="55529"/>
    <lineage>
        <taxon>Eukaryota</taxon>
        <taxon>Cryptophyceae</taxon>
        <taxon>Pyrenomonadales</taxon>
        <taxon>Geminigeraceae</taxon>
        <taxon>Guillardia</taxon>
    </lineage>
</organism>
<dbReference type="PROSITE" id="PS50082">
    <property type="entry name" value="WD_REPEATS_2"/>
    <property type="match status" value="3"/>
</dbReference>
<evidence type="ECO:0008006" key="8">
    <source>
        <dbReference type="Google" id="ProtNLM"/>
    </source>
</evidence>
<sequence length="971" mass="110560">MAPEFLKAIEDARNRTRDSKESELSTMFGNLFDQLDTDKGGTLEVDGELLQAMNKLGLDVLLKDLRIAMEKVIQRKHDRVEKAAMFQKRLCWDYMFKEEFIKVMMLMMEPEEIDQQKKAEEELFKVFEEFDADKSGTIDANELGKVMEKLGRPLDPLQIEDIIMQIDTEGKGEIGWVDFASIFGVRATPIDYAQAMKGDKMNQLSEARAAFRAFDFDKSDSIDIMELDAIMRAMGKRLTEQQLTNMMKSVDKDDSGEIDFKEFCVLLGIEWKDEYQEMIKELDAMTKNQANKRRASVSHEDAPSGEVFLGEEAPGGTAIHQDPSGYTAIKYSPNGRYLGVCCTDCVIRVFELDGYKVKRLHSLREHTHQIMSIDWSPEADRLVSVGADKTLHMWHVKTGQSVQSVKAHSGYVRCVAWTPNGSLIATCSSDKTVKFWNPITLVQTKVLLGHSNWVRWIQFSFDSKRLISGGDDHFIIVWSVPEGQILQRIYGFKKPVSRGTFLNRDEYRIPPILVSSLDCDVKLFLPDTGLHGFMHFSILGVEHMPKGTEEVERFLVFEVGRNRHCLRTHPAGGDSLDFESDVTGHQLSCSVWDMNEMVRVQLFEYRRSEGVKLIGEYSTTHGDLIATNSANGISKRYKLKKPGGNQLTNGNHVTVVKMNVRFEEMVHNANLHVTVEEGKNIKNPDDKGPINTVCSIRTQRGQEYQTDVAMATKTPQWRKEMYFGIGPSTLELTVQTFMVEPSDRSLKELGSNVLRMDKLLSKVCSQQEPLINWYVVRNEDRKSRGSVRLKFSYTEAVKEKSLSQYTVFPAMLFGVRNEKGYFFTPRHSIRMFGKVLWNSTCSYCKRKRKEHMPDGRCEDYSILDGVQILSMAASTDGLLVAWGTELGYVTLTAVDSGDRLATWRAHSGPVVDLCFSMDNKFLCSCGRDLQPSAPLAGDKNYSPEELEALPRRNSVIRWDLEGWIKTRMRKR</sequence>
<feature type="domain" description="EF-hand" evidence="6">
    <location>
        <begin position="202"/>
        <end position="237"/>
    </location>
</feature>
<dbReference type="AlphaFoldDB" id="A0A7S4L2N3"/>
<gene>
    <name evidence="7" type="ORF">GTHE00462_LOCUS22270</name>
</gene>
<dbReference type="Gene3D" id="2.60.40.150">
    <property type="entry name" value="C2 domain"/>
    <property type="match status" value="1"/>
</dbReference>
<dbReference type="FunFam" id="1.10.238.10:FF:000178">
    <property type="entry name" value="Calmodulin-2 A"/>
    <property type="match status" value="1"/>
</dbReference>
<dbReference type="Gene3D" id="2.130.10.10">
    <property type="entry name" value="YVTN repeat-like/Quinoprotein amine dehydrogenase"/>
    <property type="match status" value="2"/>
</dbReference>
<reference evidence="7" key="1">
    <citation type="submission" date="2021-01" db="EMBL/GenBank/DDBJ databases">
        <authorList>
            <person name="Corre E."/>
            <person name="Pelletier E."/>
            <person name="Niang G."/>
            <person name="Scheremetjew M."/>
            <person name="Finn R."/>
            <person name="Kale V."/>
            <person name="Holt S."/>
            <person name="Cochrane G."/>
            <person name="Meng A."/>
            <person name="Brown T."/>
            <person name="Cohen L."/>
        </authorList>
    </citation>
    <scope>NUCLEOTIDE SEQUENCE</scope>
    <source>
        <strain evidence="7">CCMP 2712</strain>
    </source>
</reference>
<evidence type="ECO:0000256" key="2">
    <source>
        <dbReference type="ARBA" id="ARBA00022737"/>
    </source>
</evidence>
<dbReference type="GO" id="GO:0005509">
    <property type="term" value="F:calcium ion binding"/>
    <property type="evidence" value="ECO:0007669"/>
    <property type="project" value="InterPro"/>
</dbReference>
<feature type="domain" description="EF-hand" evidence="6">
    <location>
        <begin position="238"/>
        <end position="273"/>
    </location>
</feature>
<evidence type="ECO:0000259" key="6">
    <source>
        <dbReference type="PROSITE" id="PS50222"/>
    </source>
</evidence>
<evidence type="ECO:0000259" key="5">
    <source>
        <dbReference type="PROSITE" id="PS50004"/>
    </source>
</evidence>
<dbReference type="PROSITE" id="PS50294">
    <property type="entry name" value="WD_REPEATS_REGION"/>
    <property type="match status" value="3"/>
</dbReference>
<dbReference type="Pfam" id="PF00400">
    <property type="entry name" value="WD40"/>
    <property type="match status" value="5"/>
</dbReference>
<evidence type="ECO:0000256" key="4">
    <source>
        <dbReference type="PROSITE-ProRule" id="PRU00221"/>
    </source>
</evidence>
<feature type="domain" description="C2" evidence="5">
    <location>
        <begin position="652"/>
        <end position="774"/>
    </location>
</feature>
<dbReference type="CDD" id="cd00200">
    <property type="entry name" value="WD40"/>
    <property type="match status" value="1"/>
</dbReference>
<dbReference type="SUPFAM" id="SSF50978">
    <property type="entry name" value="WD40 repeat-like"/>
    <property type="match status" value="1"/>
</dbReference>
<feature type="repeat" description="WD" evidence="4">
    <location>
        <begin position="447"/>
        <end position="488"/>
    </location>
</feature>
<dbReference type="SMART" id="SM00239">
    <property type="entry name" value="C2"/>
    <property type="match status" value="1"/>
</dbReference>
<evidence type="ECO:0000256" key="3">
    <source>
        <dbReference type="ARBA" id="ARBA00022837"/>
    </source>
</evidence>
<evidence type="ECO:0000313" key="7">
    <source>
        <dbReference type="EMBL" id="CAE2312586.1"/>
    </source>
</evidence>
<proteinExistence type="predicted"/>
<protein>
    <recommendedName>
        <fullName evidence="8">Calmodulin</fullName>
    </recommendedName>
</protein>
<dbReference type="InterPro" id="IPR015943">
    <property type="entry name" value="WD40/YVTN_repeat-like_dom_sf"/>
</dbReference>
<dbReference type="Pfam" id="PF00168">
    <property type="entry name" value="C2"/>
    <property type="match status" value="1"/>
</dbReference>
<dbReference type="InterPro" id="IPR035892">
    <property type="entry name" value="C2_domain_sf"/>
</dbReference>
<dbReference type="CDD" id="cd00051">
    <property type="entry name" value="EFh"/>
    <property type="match status" value="1"/>
</dbReference>
<dbReference type="PROSITE" id="PS00018">
    <property type="entry name" value="EF_HAND_1"/>
    <property type="match status" value="3"/>
</dbReference>
<dbReference type="PROSITE" id="PS50004">
    <property type="entry name" value="C2"/>
    <property type="match status" value="1"/>
</dbReference>
<dbReference type="PANTHER" id="PTHR19848">
    <property type="entry name" value="WD40 REPEAT PROTEIN"/>
    <property type="match status" value="1"/>
</dbReference>
<dbReference type="SMART" id="SM00320">
    <property type="entry name" value="WD40"/>
    <property type="match status" value="5"/>
</dbReference>
<name>A0A7S4L2N3_GUITH</name>
<dbReference type="PROSITE" id="PS50222">
    <property type="entry name" value="EF_HAND_2"/>
    <property type="match status" value="3"/>
</dbReference>
<keyword evidence="1 4" id="KW-0853">WD repeat</keyword>